<evidence type="ECO:0000313" key="2">
    <source>
        <dbReference type="EMBL" id="CAD9088136.1"/>
    </source>
</evidence>
<gene>
    <name evidence="2" type="ORF">NDES1114_LOCUS282</name>
</gene>
<protein>
    <submittedName>
        <fullName evidence="2">Uncharacterized protein</fullName>
    </submittedName>
</protein>
<feature type="compositionally biased region" description="Basic and acidic residues" evidence="1">
    <location>
        <begin position="28"/>
        <end position="41"/>
    </location>
</feature>
<feature type="region of interest" description="Disordered" evidence="1">
    <location>
        <begin position="68"/>
        <end position="161"/>
    </location>
</feature>
<dbReference type="EMBL" id="HBGF01000381">
    <property type="protein sequence ID" value="CAD9088136.1"/>
    <property type="molecule type" value="Transcribed_RNA"/>
</dbReference>
<evidence type="ECO:0000256" key="1">
    <source>
        <dbReference type="SAM" id="MobiDB-lite"/>
    </source>
</evidence>
<accession>A0A7S1KWK0</accession>
<sequence>MAAFIDEDDDVGLLLKPRVTEAPAPTKRPRESACAADDRPRRNPAQGLKGARGDGIQKMSVLAFGCAPTTSDESACAPAVPPCDVQEPTEKAASPPAAAVEEPRTVPRVSAMSLSTRDDQGQGSNMLQAPAHVSEPTPPLSRKEVPAAKLTNERAKPKKAMEKAAAVTPKIDAFFAKFARKAS</sequence>
<name>A0A7S1KWK0_NEODS</name>
<feature type="compositionally biased region" description="Basic and acidic residues" evidence="1">
    <location>
        <begin position="141"/>
        <end position="161"/>
    </location>
</feature>
<reference evidence="2" key="1">
    <citation type="submission" date="2021-01" db="EMBL/GenBank/DDBJ databases">
        <authorList>
            <person name="Corre E."/>
            <person name="Pelletier E."/>
            <person name="Niang G."/>
            <person name="Scheremetjew M."/>
            <person name="Finn R."/>
            <person name="Kale V."/>
            <person name="Holt S."/>
            <person name="Cochrane G."/>
            <person name="Meng A."/>
            <person name="Brown T."/>
            <person name="Cohen L."/>
        </authorList>
    </citation>
    <scope>NUCLEOTIDE SEQUENCE</scope>
    <source>
        <strain evidence="2">CCAP 1951/1</strain>
    </source>
</reference>
<organism evidence="2">
    <name type="scientific">Neobodo designis</name>
    <name type="common">Flagellated protozoan</name>
    <name type="synonym">Bodo designis</name>
    <dbReference type="NCBI Taxonomy" id="312471"/>
    <lineage>
        <taxon>Eukaryota</taxon>
        <taxon>Discoba</taxon>
        <taxon>Euglenozoa</taxon>
        <taxon>Kinetoplastea</taxon>
        <taxon>Metakinetoplastina</taxon>
        <taxon>Neobodonida</taxon>
        <taxon>Neobodo</taxon>
    </lineage>
</organism>
<feature type="region of interest" description="Disordered" evidence="1">
    <location>
        <begin position="17"/>
        <end position="54"/>
    </location>
</feature>
<feature type="compositionally biased region" description="Low complexity" evidence="1">
    <location>
        <begin position="91"/>
        <end position="100"/>
    </location>
</feature>
<proteinExistence type="predicted"/>
<dbReference type="AlphaFoldDB" id="A0A7S1KWK0"/>